<organism evidence="3 4">
    <name type="scientific">Flavilitoribacter nigricans (strain ATCC 23147 / DSM 23189 / NBRC 102662 / NCIMB 1420 / SS-2)</name>
    <name type="common">Lewinella nigricans</name>
    <dbReference type="NCBI Taxonomy" id="1122177"/>
    <lineage>
        <taxon>Bacteria</taxon>
        <taxon>Pseudomonadati</taxon>
        <taxon>Bacteroidota</taxon>
        <taxon>Saprospiria</taxon>
        <taxon>Saprospirales</taxon>
        <taxon>Lewinellaceae</taxon>
        <taxon>Flavilitoribacter</taxon>
    </lineage>
</organism>
<evidence type="ECO:0000313" key="3">
    <source>
        <dbReference type="EMBL" id="PHN04457.1"/>
    </source>
</evidence>
<keyword evidence="1" id="KW-0812">Transmembrane</keyword>
<dbReference type="CDD" id="cd01610">
    <property type="entry name" value="PAP2_like"/>
    <property type="match status" value="1"/>
</dbReference>
<reference evidence="3 4" key="1">
    <citation type="submission" date="2017-10" db="EMBL/GenBank/DDBJ databases">
        <title>The draft genome sequence of Lewinella nigricans NBRC 102662.</title>
        <authorList>
            <person name="Wang K."/>
        </authorList>
    </citation>
    <scope>NUCLEOTIDE SEQUENCE [LARGE SCALE GENOMIC DNA]</scope>
    <source>
        <strain evidence="3 4">NBRC 102662</strain>
    </source>
</reference>
<feature type="transmembrane region" description="Helical" evidence="1">
    <location>
        <begin position="58"/>
        <end position="80"/>
    </location>
</feature>
<dbReference type="Gene3D" id="1.20.144.10">
    <property type="entry name" value="Phosphatidic acid phosphatase type 2/haloperoxidase"/>
    <property type="match status" value="1"/>
</dbReference>
<keyword evidence="1" id="KW-0472">Membrane</keyword>
<dbReference type="Proteomes" id="UP000223913">
    <property type="component" value="Unassembled WGS sequence"/>
</dbReference>
<dbReference type="EMBL" id="PDUD01000025">
    <property type="protein sequence ID" value="PHN04457.1"/>
    <property type="molecule type" value="Genomic_DNA"/>
</dbReference>
<proteinExistence type="predicted"/>
<dbReference type="InterPro" id="IPR000326">
    <property type="entry name" value="PAP2/HPO"/>
</dbReference>
<feature type="transmembrane region" description="Helical" evidence="1">
    <location>
        <begin position="20"/>
        <end position="38"/>
    </location>
</feature>
<name>A0A2D0N7K7_FLAN2</name>
<protein>
    <recommendedName>
        <fullName evidence="2">Phosphatidic acid phosphatase type 2/haloperoxidase domain-containing protein</fullName>
    </recommendedName>
</protein>
<gene>
    <name evidence="3" type="ORF">CRP01_20835</name>
</gene>
<dbReference type="SUPFAM" id="SSF48317">
    <property type="entry name" value="Acid phosphatase/Vanadium-dependent haloperoxidase"/>
    <property type="match status" value="1"/>
</dbReference>
<feature type="transmembrane region" description="Helical" evidence="1">
    <location>
        <begin position="87"/>
        <end position="107"/>
    </location>
</feature>
<dbReference type="OrthoDB" id="9773582at2"/>
<accession>A0A2D0N7K7</accession>
<evidence type="ECO:0000256" key="1">
    <source>
        <dbReference type="SAM" id="Phobius"/>
    </source>
</evidence>
<sequence length="257" mass="29685">MTEVTHPASWQRIWRENRMYFITFFILWLIGFGIYLGIAQGDDILFFNRRRTGFGDFFFRYGTQMGEEIAYIAVGMILIFYSYRHLIMIPFVGLAVTLVSALMKSIFSHPRPFRWFQENGLDGLIKTIEGVSINMGANSFPSGHTMSAFALYTFLALCVPRKRVNSVILLALPVMVGISRIYLIKHFLKDVLLGALVGLMIGVLIYRLQYVLFKYPHSWMDNSLTIRPRTQIEEVIEEVETTTKKEKEEAVKPESEK</sequence>
<dbReference type="InterPro" id="IPR036938">
    <property type="entry name" value="PAP2/HPO_sf"/>
</dbReference>
<keyword evidence="4" id="KW-1185">Reference proteome</keyword>
<evidence type="ECO:0000259" key="2">
    <source>
        <dbReference type="SMART" id="SM00014"/>
    </source>
</evidence>
<dbReference type="AlphaFoldDB" id="A0A2D0N7K7"/>
<keyword evidence="1" id="KW-1133">Transmembrane helix</keyword>
<feature type="transmembrane region" description="Helical" evidence="1">
    <location>
        <begin position="191"/>
        <end position="213"/>
    </location>
</feature>
<dbReference type="PANTHER" id="PTHR14969:SF13">
    <property type="entry name" value="AT30094P"/>
    <property type="match status" value="1"/>
</dbReference>
<dbReference type="PANTHER" id="PTHR14969">
    <property type="entry name" value="SPHINGOSINE-1-PHOSPHATE PHOSPHOHYDROLASE"/>
    <property type="match status" value="1"/>
</dbReference>
<feature type="transmembrane region" description="Helical" evidence="1">
    <location>
        <begin position="167"/>
        <end position="185"/>
    </location>
</feature>
<feature type="domain" description="Phosphatidic acid phosphatase type 2/haloperoxidase" evidence="2">
    <location>
        <begin position="86"/>
        <end position="206"/>
    </location>
</feature>
<dbReference type="SMART" id="SM00014">
    <property type="entry name" value="acidPPc"/>
    <property type="match status" value="1"/>
</dbReference>
<evidence type="ECO:0000313" key="4">
    <source>
        <dbReference type="Proteomes" id="UP000223913"/>
    </source>
</evidence>
<dbReference type="RefSeq" id="WP_099152030.1">
    <property type="nucleotide sequence ID" value="NZ_PDUD01000025.1"/>
</dbReference>
<dbReference type="Pfam" id="PF01569">
    <property type="entry name" value="PAP2"/>
    <property type="match status" value="1"/>
</dbReference>
<comment type="caution">
    <text evidence="3">The sequence shown here is derived from an EMBL/GenBank/DDBJ whole genome shotgun (WGS) entry which is preliminary data.</text>
</comment>